<accession>A0A7K8L7L0</accession>
<dbReference type="AlphaFoldDB" id="A0A7K8L7L0"/>
<reference evidence="2 3" key="1">
    <citation type="submission" date="2019-09" db="EMBL/GenBank/DDBJ databases">
        <title>Bird 10,000 Genomes (B10K) Project - Family phase.</title>
        <authorList>
            <person name="Zhang G."/>
        </authorList>
    </citation>
    <scope>NUCLEOTIDE SEQUENCE [LARGE SCALE GENOMIC DNA]</scope>
    <source>
        <strain evidence="2">B10K-CU-031-01</strain>
        <tissue evidence="2">Muscle</tissue>
    </source>
</reference>
<keyword evidence="3" id="KW-1185">Reference proteome</keyword>
<name>A0A7K8L7L0_9AVES</name>
<evidence type="ECO:0000313" key="2">
    <source>
        <dbReference type="EMBL" id="NXE25316.1"/>
    </source>
</evidence>
<sequence>KFVFPKKGQQLRIICEDNKYDFRLQEIRNMKKKNIIKQKKSFPGDEILVECNFQTLDKKKITFVKKFFYLQIFQKK</sequence>
<dbReference type="Pfam" id="PF03712">
    <property type="entry name" value="Cu2_monoox_C"/>
    <property type="match status" value="1"/>
</dbReference>
<evidence type="ECO:0000313" key="3">
    <source>
        <dbReference type="Proteomes" id="UP000560386"/>
    </source>
</evidence>
<protein>
    <submittedName>
        <fullName evidence="2">MOXD2 protein</fullName>
    </submittedName>
</protein>
<feature type="domain" description="Copper type II ascorbate-dependent monooxygenase C-terminal" evidence="1">
    <location>
        <begin position="6"/>
        <end position="63"/>
    </location>
</feature>
<proteinExistence type="predicted"/>
<evidence type="ECO:0000259" key="1">
    <source>
        <dbReference type="Pfam" id="PF03712"/>
    </source>
</evidence>
<comment type="caution">
    <text evidence="2">The sequence shown here is derived from an EMBL/GenBank/DDBJ whole genome shotgun (WGS) entry which is preliminary data.</text>
</comment>
<dbReference type="Proteomes" id="UP000560386">
    <property type="component" value="Unassembled WGS sequence"/>
</dbReference>
<feature type="non-terminal residue" evidence="2">
    <location>
        <position position="76"/>
    </location>
</feature>
<feature type="non-terminal residue" evidence="2">
    <location>
        <position position="1"/>
    </location>
</feature>
<dbReference type="InterPro" id="IPR024548">
    <property type="entry name" value="Cu2_monoox_C"/>
</dbReference>
<dbReference type="EMBL" id="VWPR01000832">
    <property type="protein sequence ID" value="NXE25316.1"/>
    <property type="molecule type" value="Genomic_DNA"/>
</dbReference>
<organism evidence="2 3">
    <name type="scientific">Ardeotis kori</name>
    <dbReference type="NCBI Taxonomy" id="89386"/>
    <lineage>
        <taxon>Eukaryota</taxon>
        <taxon>Metazoa</taxon>
        <taxon>Chordata</taxon>
        <taxon>Craniata</taxon>
        <taxon>Vertebrata</taxon>
        <taxon>Euteleostomi</taxon>
        <taxon>Archelosauria</taxon>
        <taxon>Archosauria</taxon>
        <taxon>Dinosauria</taxon>
        <taxon>Saurischia</taxon>
        <taxon>Theropoda</taxon>
        <taxon>Coelurosauria</taxon>
        <taxon>Aves</taxon>
        <taxon>Neognathae</taxon>
        <taxon>Neoaves</taxon>
        <taxon>Otidimorphae</taxon>
        <taxon>Otidiformes</taxon>
        <taxon>Otididae</taxon>
        <taxon>Ardeotis</taxon>
    </lineage>
</organism>
<gene>
    <name evidence="2" type="primary">Moxd2</name>
    <name evidence="2" type="ORF">ARDKOR_R14936</name>
</gene>